<accession>A0ABX2JIV6</accession>
<dbReference type="EMBL" id="JABULH010000006">
    <property type="protein sequence ID" value="NTS66353.1"/>
    <property type="molecule type" value="Genomic_DNA"/>
</dbReference>
<reference evidence="1 2" key="1">
    <citation type="submission" date="2020-06" db="EMBL/GenBank/DDBJ databases">
        <title>Sphingomonas hominis sp. nov., a member of the Sphingomonas, isolated from the hair of a 22-year-old girl.</title>
        <authorList>
            <person name="Zhang D.-F."/>
            <person name="Cui X.-W."/>
        </authorList>
    </citation>
    <scope>NUCLEOTIDE SEQUENCE [LARGE SCALE GENOMIC DNA]</scope>
    <source>
        <strain evidence="1 2">HHU CXW</strain>
    </source>
</reference>
<organism evidence="1 2">
    <name type="scientific">Sphingomonas hominis</name>
    <dbReference type="NCBI Taxonomy" id="2741495"/>
    <lineage>
        <taxon>Bacteria</taxon>
        <taxon>Pseudomonadati</taxon>
        <taxon>Pseudomonadota</taxon>
        <taxon>Alphaproteobacteria</taxon>
        <taxon>Sphingomonadales</taxon>
        <taxon>Sphingomonadaceae</taxon>
        <taxon>Sphingomonas</taxon>
    </lineage>
</organism>
<comment type="caution">
    <text evidence="1">The sequence shown here is derived from an EMBL/GenBank/DDBJ whole genome shotgun (WGS) entry which is preliminary data.</text>
</comment>
<evidence type="ECO:0000313" key="1">
    <source>
        <dbReference type="EMBL" id="NTS66353.1"/>
    </source>
</evidence>
<name>A0ABX2JIV6_9SPHN</name>
<protein>
    <submittedName>
        <fullName evidence="1">Uncharacterized protein</fullName>
    </submittedName>
</protein>
<dbReference type="RefSeq" id="WP_174194971.1">
    <property type="nucleotide sequence ID" value="NZ_JABULH010000006.1"/>
</dbReference>
<dbReference type="Proteomes" id="UP000621447">
    <property type="component" value="Unassembled WGS sequence"/>
</dbReference>
<sequence>MKDWPNPALASAFIADEAATLSILLTRQALEHEAGWPKLADNPVPPPLYDLPQDAQGIARRMAGDIHALWEVAGRPYLRADDCKFAFQYLAAAIRKGIIPPIATLGEVDPVPAAKPAKPHILDMLKETT</sequence>
<proteinExistence type="predicted"/>
<keyword evidence="2" id="KW-1185">Reference proteome</keyword>
<gene>
    <name evidence="1" type="ORF">HRV97_14435</name>
</gene>
<evidence type="ECO:0000313" key="2">
    <source>
        <dbReference type="Proteomes" id="UP000621447"/>
    </source>
</evidence>